<reference evidence="2" key="1">
    <citation type="submission" date="2022-11" db="EMBL/GenBank/DDBJ databases">
        <title>Genome Resource of Sclerotinia nivalis Strain SnTB1, a Plant Pathogen Isolated from American Ginseng.</title>
        <authorList>
            <person name="Fan S."/>
        </authorList>
    </citation>
    <scope>NUCLEOTIDE SEQUENCE</scope>
    <source>
        <strain evidence="2">SnTB1</strain>
    </source>
</reference>
<sequence>MAPRRSRQQYQPGEKVLVVGDANNHAFNAQALNGRKRPIKPQPSIEQDTIAIESDDEPPRKSRPDPRSSAAKLRAPKQEERPTESRQESEVVISPEVIPCPNLSPTKLLQPFADEDADVYIVLTQKNCKYAYRMHSHILKRASSWFGWQLEEIIDEVDPEVAAAITEDCKIKYRFEIRFDANLKHHVLKRTGLTKYKKQPQAGTTRAICKFDSNGHSLLTSSGSHTRQSSLFLPQYDGSFDDVEMGNVAGGLEAALHLDIPSSISLSGTLQPSPQNPVNGHQEEEDGIKSEEDTAIQLGSAELTPQIQKAMAEQVATPPSSPTKAGAGTETDHITFEDPQVYLSTKISHEGYTTTPLETPMKAEVGLEEQMFSENLPIAQSSPERQLEIDNANDKVDEQCQPKLQPNQVPSSHQVSSEEQLQATVFNTGNPIEPEIKVEETQQVTNLMSQVLSSIRTSPENQIDVSLNENLMIEEPQRGNSQSIQVPAAHISPARHIEAPADASLTIEGPKQSPRLFPQMSLGAQELPEKEAEVRTNGKSTAEKKQQPKLDPIMDESSFDNHPVPNTVLPTTEKPNNNTPNLGPLGQQATTPHADVLEAYHSLFLCYYNCPPAISTADVSNAMRQSNLLIKVATLYDSLKIVRPHIIASLLSHGRNLYLAIRQDPPRFLILAAKLQCTPIFKEALVHIVGQFPSWPWPTPQDWVDPALGKFIEKKTDDLQKKKHKVTDALFQSCLVKDGARVSINNLDKTTFDLWVMVQIWHDWFSQQLHKCAHARIHEHASVEKNMYRLLAQGGDAYLKIDDVMSMVEQFKAVSETREWGHWEKDEVELQLNIMKGYAAKKVKHLMVNELMGDSSGVNGELAYLTCTKVGEYELPWAVTETIED</sequence>
<evidence type="ECO:0000256" key="1">
    <source>
        <dbReference type="SAM" id="MobiDB-lite"/>
    </source>
</evidence>
<feature type="region of interest" description="Disordered" evidence="1">
    <location>
        <begin position="309"/>
        <end position="331"/>
    </location>
</feature>
<feature type="region of interest" description="Disordered" evidence="1">
    <location>
        <begin position="524"/>
        <end position="562"/>
    </location>
</feature>
<feature type="compositionally biased region" description="Polar residues" evidence="1">
    <location>
        <begin position="266"/>
        <end position="279"/>
    </location>
</feature>
<gene>
    <name evidence="2" type="ORF">OCU04_005976</name>
</gene>
<dbReference type="PANTHER" id="PTHR38119">
    <property type="entry name" value="BTB DOMAIN-CONTAINING PROTEIN-RELATED"/>
    <property type="match status" value="1"/>
</dbReference>
<evidence type="ECO:0008006" key="4">
    <source>
        <dbReference type="Google" id="ProtNLM"/>
    </source>
</evidence>
<feature type="compositionally biased region" description="Basic and acidic residues" evidence="1">
    <location>
        <begin position="76"/>
        <end position="89"/>
    </location>
</feature>
<protein>
    <recommendedName>
        <fullName evidence="4">BTB domain-containing protein</fullName>
    </recommendedName>
</protein>
<keyword evidence="3" id="KW-1185">Reference proteome</keyword>
<dbReference type="PANTHER" id="PTHR38119:SF1">
    <property type="entry name" value="BTB DOMAIN-CONTAINING PROTEIN"/>
    <property type="match status" value="1"/>
</dbReference>
<evidence type="ECO:0000313" key="3">
    <source>
        <dbReference type="Proteomes" id="UP001152300"/>
    </source>
</evidence>
<comment type="caution">
    <text evidence="2">The sequence shown here is derived from an EMBL/GenBank/DDBJ whole genome shotgun (WGS) entry which is preliminary data.</text>
</comment>
<dbReference type="Proteomes" id="UP001152300">
    <property type="component" value="Unassembled WGS sequence"/>
</dbReference>
<feature type="compositionally biased region" description="Basic and acidic residues" evidence="1">
    <location>
        <begin position="57"/>
        <end position="66"/>
    </location>
</feature>
<dbReference type="OrthoDB" id="5280838at2759"/>
<organism evidence="2 3">
    <name type="scientific">Sclerotinia nivalis</name>
    <dbReference type="NCBI Taxonomy" id="352851"/>
    <lineage>
        <taxon>Eukaryota</taxon>
        <taxon>Fungi</taxon>
        <taxon>Dikarya</taxon>
        <taxon>Ascomycota</taxon>
        <taxon>Pezizomycotina</taxon>
        <taxon>Leotiomycetes</taxon>
        <taxon>Helotiales</taxon>
        <taxon>Sclerotiniaceae</taxon>
        <taxon>Sclerotinia</taxon>
    </lineage>
</organism>
<proteinExistence type="predicted"/>
<evidence type="ECO:0000313" key="2">
    <source>
        <dbReference type="EMBL" id="KAJ8065278.1"/>
    </source>
</evidence>
<feature type="region of interest" description="Disordered" evidence="1">
    <location>
        <begin position="29"/>
        <end position="92"/>
    </location>
</feature>
<name>A0A9X0AQI8_9HELO</name>
<feature type="compositionally biased region" description="Basic and acidic residues" evidence="1">
    <location>
        <begin position="527"/>
        <end position="548"/>
    </location>
</feature>
<dbReference type="AlphaFoldDB" id="A0A9X0AQI8"/>
<dbReference type="EMBL" id="JAPEIS010000006">
    <property type="protein sequence ID" value="KAJ8065278.1"/>
    <property type="molecule type" value="Genomic_DNA"/>
</dbReference>
<feature type="region of interest" description="Disordered" evidence="1">
    <location>
        <begin position="266"/>
        <end position="289"/>
    </location>
</feature>
<accession>A0A9X0AQI8</accession>